<gene>
    <name evidence="5" type="ORF">LPJ64_004978</name>
</gene>
<proteinExistence type="predicted"/>
<dbReference type="Proteomes" id="UP001145021">
    <property type="component" value="Unassembled WGS sequence"/>
</dbReference>
<dbReference type="InterPro" id="IPR012677">
    <property type="entry name" value="Nucleotide-bd_a/b_plait_sf"/>
</dbReference>
<evidence type="ECO:0000259" key="4">
    <source>
        <dbReference type="PROSITE" id="PS50102"/>
    </source>
</evidence>
<feature type="compositionally biased region" description="Low complexity" evidence="3">
    <location>
        <begin position="636"/>
        <end position="653"/>
    </location>
</feature>
<evidence type="ECO:0000256" key="2">
    <source>
        <dbReference type="PROSITE-ProRule" id="PRU00176"/>
    </source>
</evidence>
<dbReference type="SUPFAM" id="SSF54928">
    <property type="entry name" value="RNA-binding domain, RBD"/>
    <property type="match status" value="2"/>
</dbReference>
<evidence type="ECO:0000313" key="5">
    <source>
        <dbReference type="EMBL" id="KAJ1643234.1"/>
    </source>
</evidence>
<dbReference type="Gene3D" id="3.30.70.330">
    <property type="match status" value="2"/>
</dbReference>
<dbReference type="GO" id="GO:0003723">
    <property type="term" value="F:RNA binding"/>
    <property type="evidence" value="ECO:0007669"/>
    <property type="project" value="UniProtKB-UniRule"/>
</dbReference>
<dbReference type="Pfam" id="PF00076">
    <property type="entry name" value="RRM_1"/>
    <property type="match status" value="1"/>
</dbReference>
<dbReference type="AlphaFoldDB" id="A0A9W8CI24"/>
<dbReference type="SMART" id="SM00360">
    <property type="entry name" value="RRM"/>
    <property type="match status" value="2"/>
</dbReference>
<feature type="compositionally biased region" description="Polar residues" evidence="3">
    <location>
        <begin position="263"/>
        <end position="284"/>
    </location>
</feature>
<feature type="compositionally biased region" description="Polar residues" evidence="3">
    <location>
        <begin position="600"/>
        <end position="618"/>
    </location>
</feature>
<feature type="region of interest" description="Disordered" evidence="3">
    <location>
        <begin position="575"/>
        <end position="657"/>
    </location>
</feature>
<feature type="compositionally biased region" description="Low complexity" evidence="3">
    <location>
        <begin position="317"/>
        <end position="359"/>
    </location>
</feature>
<feature type="domain" description="RRM" evidence="4">
    <location>
        <begin position="6"/>
        <end position="94"/>
    </location>
</feature>
<dbReference type="InterPro" id="IPR035979">
    <property type="entry name" value="RBD_domain_sf"/>
</dbReference>
<feature type="compositionally biased region" description="Polar residues" evidence="3">
    <location>
        <begin position="306"/>
        <end position="316"/>
    </location>
</feature>
<feature type="compositionally biased region" description="Polar residues" evidence="3">
    <location>
        <begin position="686"/>
        <end position="699"/>
    </location>
</feature>
<feature type="region of interest" description="Disordered" evidence="3">
    <location>
        <begin position="676"/>
        <end position="699"/>
    </location>
</feature>
<name>A0A9W8CI24_9FUNG</name>
<evidence type="ECO:0000256" key="1">
    <source>
        <dbReference type="ARBA" id="ARBA00022884"/>
    </source>
</evidence>
<keyword evidence="1 2" id="KW-0694">RNA-binding</keyword>
<dbReference type="InterPro" id="IPR000504">
    <property type="entry name" value="RRM_dom"/>
</dbReference>
<feature type="region of interest" description="Disordered" evidence="3">
    <location>
        <begin position="258"/>
        <end position="367"/>
    </location>
</feature>
<evidence type="ECO:0000256" key="3">
    <source>
        <dbReference type="SAM" id="MobiDB-lite"/>
    </source>
</evidence>
<comment type="caution">
    <text evidence="5">The sequence shown here is derived from an EMBL/GenBank/DDBJ whole genome shotgun (WGS) entry which is preliminary data.</text>
</comment>
<accession>A0A9W8CI24</accession>
<sequence>MSEDITTIFVVGFPEDMKEREFQNMFTFSPGFEAARLKIPSAEDAVDKDAQKKQIIGFAKFHTRLEALEARDILTGRKVDAEKNCVLKAEMAKKNLHTKRGLSSLGLSTAVAATFGLDTPTTALNFPQQAHTVLQQQQHQQQQQQAVAAAGQNVPRTAGLTGSILSSASRPENLRISASRAFNPFNDIPLASAPILGANAHRNFSSGQFSSAFSSSVDCQQTPAMPQMPGTAGVMGGFMYGDQPSNASMAATGMQMNRRGSVHGSTPVSSSRALSAATGSTNGAQQQQQQQEVSEHGSIDDDALQIASQNPSSPNTQGQMQQAQQQQQNQQNQQNQQAQQQQQQQQPQQSQSQSQSQIPQQPPKGFGSQRLAVLDIGALQPRINQLSLGQMPSSSLISPMGVPYSASVTTPVGMVLPMATTRSVNSNDQNPPCNTLYVGNLPVSAKEEELRQIFQNAPGFKRMSYKAKPNSGPMCFVEFESIDFATLAMGDLDGRMLTNSVGGGIRLSYSKNPLGVRSQNNPNSAGLVPPVTPVLNNAAAAAAAAAAAVSGGYHVNGTPYGYSVAALQQQQQQQQMQMQMQQHHLHHHQQHQQQQVQQQRDASSSPPGSVLLSRSNASLAPPPQHQAAVGNHRHSMSSSSAASPLPSPSTAKSGDQTAVPRDALSFLHQPIHQLHKQASADHPIGSTGSATPPQTATSSANHIANIALDQ</sequence>
<evidence type="ECO:0000313" key="6">
    <source>
        <dbReference type="Proteomes" id="UP001145021"/>
    </source>
</evidence>
<protein>
    <recommendedName>
        <fullName evidence="4">RRM domain-containing protein</fullName>
    </recommendedName>
</protein>
<keyword evidence="6" id="KW-1185">Reference proteome</keyword>
<dbReference type="PANTHER" id="PTHR10501">
    <property type="entry name" value="U1 SMALL NUCLEAR RIBONUCLEOPROTEIN A/U2 SMALL NUCLEAR RIBONUCLEOPROTEIN B"/>
    <property type="match status" value="1"/>
</dbReference>
<feature type="domain" description="RRM" evidence="4">
    <location>
        <begin position="434"/>
        <end position="512"/>
    </location>
</feature>
<dbReference type="PROSITE" id="PS50102">
    <property type="entry name" value="RRM"/>
    <property type="match status" value="2"/>
</dbReference>
<dbReference type="EMBL" id="JANBOH010000278">
    <property type="protein sequence ID" value="KAJ1643234.1"/>
    <property type="molecule type" value="Genomic_DNA"/>
</dbReference>
<reference evidence="5" key="1">
    <citation type="submission" date="2022-07" db="EMBL/GenBank/DDBJ databases">
        <title>Phylogenomic reconstructions and comparative analyses of Kickxellomycotina fungi.</title>
        <authorList>
            <person name="Reynolds N.K."/>
            <person name="Stajich J.E."/>
            <person name="Barry K."/>
            <person name="Grigoriev I.V."/>
            <person name="Crous P."/>
            <person name="Smith M.E."/>
        </authorList>
    </citation>
    <scope>NUCLEOTIDE SEQUENCE</scope>
    <source>
        <strain evidence="5">NBRC 105413</strain>
    </source>
</reference>
<organism evidence="5 6">
    <name type="scientific">Coemansia asiatica</name>
    <dbReference type="NCBI Taxonomy" id="1052880"/>
    <lineage>
        <taxon>Eukaryota</taxon>
        <taxon>Fungi</taxon>
        <taxon>Fungi incertae sedis</taxon>
        <taxon>Zoopagomycota</taxon>
        <taxon>Kickxellomycotina</taxon>
        <taxon>Kickxellomycetes</taxon>
        <taxon>Kickxellales</taxon>
        <taxon>Kickxellaceae</taxon>
        <taxon>Coemansia</taxon>
    </lineage>
</organism>